<name>A0A9N9CW10_9GLOM</name>
<gene>
    <name evidence="2" type="ORF">AMORRO_LOCUS8357</name>
</gene>
<protein>
    <submittedName>
        <fullName evidence="2">18462_t:CDS:1</fullName>
    </submittedName>
</protein>
<feature type="compositionally biased region" description="Acidic residues" evidence="1">
    <location>
        <begin position="67"/>
        <end position="80"/>
    </location>
</feature>
<dbReference type="Proteomes" id="UP000789342">
    <property type="component" value="Unassembled WGS sequence"/>
</dbReference>
<accession>A0A9N9CW10</accession>
<sequence length="293" mass="35077">MSHEKYETFMNYNQNILYDIFNLENHESTSDTEREDCLWNYDEEQYFDNDDEVYYSEDNEEAHYSEEEYEDHSSEEDDEDHSSVEDDHYFKSEDYLEYLSKFGWLDEEEECSSFTRNKFSSLNHPDTYFVEQDNFPSAFYFFSKKESHDVREWSHTEDDYCASEEEKEEFGYNSSKFCDICEKWGHFMRECHLYNKSQNLGKKARQRANRKNEKLLSNHIEKVDWKTIGKVNGLGKEKETLQAPKKFIKQELNEASIVEEVKCKKIVEGEKCKKIVDGNCKKIVEGNCKKTVE</sequence>
<keyword evidence="3" id="KW-1185">Reference proteome</keyword>
<evidence type="ECO:0000256" key="1">
    <source>
        <dbReference type="SAM" id="MobiDB-lite"/>
    </source>
</evidence>
<dbReference type="EMBL" id="CAJVPV010007041">
    <property type="protein sequence ID" value="CAG8614020.1"/>
    <property type="molecule type" value="Genomic_DNA"/>
</dbReference>
<feature type="region of interest" description="Disordered" evidence="1">
    <location>
        <begin position="59"/>
        <end position="86"/>
    </location>
</feature>
<organism evidence="2 3">
    <name type="scientific">Acaulospora morrowiae</name>
    <dbReference type="NCBI Taxonomy" id="94023"/>
    <lineage>
        <taxon>Eukaryota</taxon>
        <taxon>Fungi</taxon>
        <taxon>Fungi incertae sedis</taxon>
        <taxon>Mucoromycota</taxon>
        <taxon>Glomeromycotina</taxon>
        <taxon>Glomeromycetes</taxon>
        <taxon>Diversisporales</taxon>
        <taxon>Acaulosporaceae</taxon>
        <taxon>Acaulospora</taxon>
    </lineage>
</organism>
<reference evidence="2" key="1">
    <citation type="submission" date="2021-06" db="EMBL/GenBank/DDBJ databases">
        <authorList>
            <person name="Kallberg Y."/>
            <person name="Tangrot J."/>
            <person name="Rosling A."/>
        </authorList>
    </citation>
    <scope>NUCLEOTIDE SEQUENCE</scope>
    <source>
        <strain evidence="2">CL551</strain>
    </source>
</reference>
<proteinExistence type="predicted"/>
<evidence type="ECO:0000313" key="2">
    <source>
        <dbReference type="EMBL" id="CAG8614020.1"/>
    </source>
</evidence>
<comment type="caution">
    <text evidence="2">The sequence shown here is derived from an EMBL/GenBank/DDBJ whole genome shotgun (WGS) entry which is preliminary data.</text>
</comment>
<feature type="non-terminal residue" evidence="2">
    <location>
        <position position="293"/>
    </location>
</feature>
<dbReference type="AlphaFoldDB" id="A0A9N9CW10"/>
<evidence type="ECO:0000313" key="3">
    <source>
        <dbReference type="Proteomes" id="UP000789342"/>
    </source>
</evidence>